<dbReference type="CDD" id="cd02440">
    <property type="entry name" value="AdoMet_MTases"/>
    <property type="match status" value="1"/>
</dbReference>
<dbReference type="PANTHER" id="PTHR43591:SF24">
    <property type="entry name" value="2-METHOXY-6-POLYPRENYL-1,4-BENZOQUINOL METHYLASE, MITOCHONDRIAL"/>
    <property type="match status" value="1"/>
</dbReference>
<name>A0A4P6JMZ9_KTERU</name>
<dbReference type="Pfam" id="PF13649">
    <property type="entry name" value="Methyltransf_25"/>
    <property type="match status" value="1"/>
</dbReference>
<organism evidence="2 3">
    <name type="scientific">Ktedonosporobacter rubrisoli</name>
    <dbReference type="NCBI Taxonomy" id="2509675"/>
    <lineage>
        <taxon>Bacteria</taxon>
        <taxon>Bacillati</taxon>
        <taxon>Chloroflexota</taxon>
        <taxon>Ktedonobacteria</taxon>
        <taxon>Ktedonobacterales</taxon>
        <taxon>Ktedonosporobacteraceae</taxon>
        <taxon>Ktedonosporobacter</taxon>
    </lineage>
</organism>
<dbReference type="EMBL" id="CP035758">
    <property type="protein sequence ID" value="QBD76645.1"/>
    <property type="molecule type" value="Genomic_DNA"/>
</dbReference>
<reference evidence="2 3" key="1">
    <citation type="submission" date="2019-01" db="EMBL/GenBank/DDBJ databases">
        <title>Ktedonosporobacter rubrisoli SCAWS-G2.</title>
        <authorList>
            <person name="Huang Y."/>
            <person name="Yan B."/>
        </authorList>
    </citation>
    <scope>NUCLEOTIDE SEQUENCE [LARGE SCALE GENOMIC DNA]</scope>
    <source>
        <strain evidence="2 3">SCAWS-G2</strain>
    </source>
</reference>
<dbReference type="Proteomes" id="UP000290365">
    <property type="component" value="Chromosome"/>
</dbReference>
<evidence type="ECO:0000313" key="2">
    <source>
        <dbReference type="EMBL" id="QBD76645.1"/>
    </source>
</evidence>
<keyword evidence="2" id="KW-0808">Transferase</keyword>
<keyword evidence="2" id="KW-0489">Methyltransferase</keyword>
<dbReference type="Gene3D" id="3.40.50.150">
    <property type="entry name" value="Vaccinia Virus protein VP39"/>
    <property type="match status" value="1"/>
</dbReference>
<protein>
    <submittedName>
        <fullName evidence="2">Class I SAM-dependent methyltransferase</fullName>
    </submittedName>
</protein>
<dbReference type="InterPro" id="IPR029063">
    <property type="entry name" value="SAM-dependent_MTases_sf"/>
</dbReference>
<dbReference type="SUPFAM" id="SSF53335">
    <property type="entry name" value="S-adenosyl-L-methionine-dependent methyltransferases"/>
    <property type="match status" value="1"/>
</dbReference>
<dbReference type="GO" id="GO:0032259">
    <property type="term" value="P:methylation"/>
    <property type="evidence" value="ECO:0007669"/>
    <property type="project" value="UniProtKB-KW"/>
</dbReference>
<dbReference type="OrthoDB" id="9787662at2"/>
<evidence type="ECO:0000259" key="1">
    <source>
        <dbReference type="Pfam" id="PF13649"/>
    </source>
</evidence>
<accession>A0A4P6JMZ9</accession>
<dbReference type="PANTHER" id="PTHR43591">
    <property type="entry name" value="METHYLTRANSFERASE"/>
    <property type="match status" value="1"/>
</dbReference>
<feature type="domain" description="Methyltransferase" evidence="1">
    <location>
        <begin position="47"/>
        <end position="146"/>
    </location>
</feature>
<dbReference type="InterPro" id="IPR041698">
    <property type="entry name" value="Methyltransf_25"/>
</dbReference>
<gene>
    <name evidence="2" type="ORF">EPA93_11780</name>
</gene>
<evidence type="ECO:0000313" key="3">
    <source>
        <dbReference type="Proteomes" id="UP000290365"/>
    </source>
</evidence>
<proteinExistence type="predicted"/>
<keyword evidence="3" id="KW-1185">Reference proteome</keyword>
<dbReference type="RefSeq" id="WP_129887622.1">
    <property type="nucleotide sequence ID" value="NZ_CP035758.1"/>
</dbReference>
<sequence length="283" mass="31401">MEYKHASYIMDAENVAEMARLIKQARQVTEATDLLPAGIKQEDLHRILDICCGPGEWALEMGKLQPSVQIEGIDISQIMVNYAQMCAQEQKRSNVHFRVMDVHELPLDFPAGSFDLIHARFLVALMKTSDWPALFAECLRLLRPGGSICCVETDDMGSSNSPSLYQHQLLGAQAMRQAGYGFPGEGISLGLIAALPDLLAKAGFKEVGQESFEVDCSAGTPAHKPTCENWTTLLKLSDPFISSQGIATKEELAVLYARIMEEIYSDSFSCQVRLHRLWAQKTF</sequence>
<dbReference type="GO" id="GO:0008168">
    <property type="term" value="F:methyltransferase activity"/>
    <property type="evidence" value="ECO:0007669"/>
    <property type="project" value="UniProtKB-KW"/>
</dbReference>
<dbReference type="AlphaFoldDB" id="A0A4P6JMZ9"/>
<dbReference type="KEGG" id="kbs:EPA93_11780"/>